<name>A0A9P9DBA5_9PLEO</name>
<comment type="caution">
    <text evidence="3">The sequence shown here is derived from an EMBL/GenBank/DDBJ whole genome shotgun (WGS) entry which is preliminary data.</text>
</comment>
<reference evidence="3" key="1">
    <citation type="journal article" date="2021" name="Nat. Commun.">
        <title>Genetic determinants of endophytism in the Arabidopsis root mycobiome.</title>
        <authorList>
            <person name="Mesny F."/>
            <person name="Miyauchi S."/>
            <person name="Thiergart T."/>
            <person name="Pickel B."/>
            <person name="Atanasova L."/>
            <person name="Karlsson M."/>
            <person name="Huettel B."/>
            <person name="Barry K.W."/>
            <person name="Haridas S."/>
            <person name="Chen C."/>
            <person name="Bauer D."/>
            <person name="Andreopoulos W."/>
            <person name="Pangilinan J."/>
            <person name="LaButti K."/>
            <person name="Riley R."/>
            <person name="Lipzen A."/>
            <person name="Clum A."/>
            <person name="Drula E."/>
            <person name="Henrissat B."/>
            <person name="Kohler A."/>
            <person name="Grigoriev I.V."/>
            <person name="Martin F.M."/>
            <person name="Hacquard S."/>
        </authorList>
    </citation>
    <scope>NUCLEOTIDE SEQUENCE</scope>
    <source>
        <strain evidence="3">MPI-CAGE-CH-0243</strain>
    </source>
</reference>
<organism evidence="3 4">
    <name type="scientific">Dendryphion nanum</name>
    <dbReference type="NCBI Taxonomy" id="256645"/>
    <lineage>
        <taxon>Eukaryota</taxon>
        <taxon>Fungi</taxon>
        <taxon>Dikarya</taxon>
        <taxon>Ascomycota</taxon>
        <taxon>Pezizomycotina</taxon>
        <taxon>Dothideomycetes</taxon>
        <taxon>Pleosporomycetidae</taxon>
        <taxon>Pleosporales</taxon>
        <taxon>Torulaceae</taxon>
        <taxon>Dendryphion</taxon>
    </lineage>
</organism>
<feature type="compositionally biased region" description="Polar residues" evidence="2">
    <location>
        <begin position="452"/>
        <end position="462"/>
    </location>
</feature>
<evidence type="ECO:0000313" key="3">
    <source>
        <dbReference type="EMBL" id="KAH7116200.1"/>
    </source>
</evidence>
<evidence type="ECO:0000256" key="1">
    <source>
        <dbReference type="SAM" id="Coils"/>
    </source>
</evidence>
<accession>A0A9P9DBA5</accession>
<evidence type="ECO:0000313" key="4">
    <source>
        <dbReference type="Proteomes" id="UP000700596"/>
    </source>
</evidence>
<proteinExistence type="predicted"/>
<dbReference type="Proteomes" id="UP000700596">
    <property type="component" value="Unassembled WGS sequence"/>
</dbReference>
<gene>
    <name evidence="3" type="ORF">B0J11DRAFT_539430</name>
</gene>
<sequence length="678" mass="77494">MVRPSRRRLSTRAQPPKLTPEIAYVFAKLKTQTPFHLLVHLDFFHEFDWKCGNDLPGQPSNVLVLNHEGSQLVACIWNTPQRPMKVEYMLSIPTRRRDASIMWKSVNARQASRLTTVMPFSCVKPSKEAPRLLDALVRYYFLKQGLFTTTFAMDIDSFLTNINVCLRWIEKQDTGQSSDNTGEDPHQWFPTSTNSDLPDSLKKEWSGESSNRSPIMREPSISSPKPPAFTSNNRTKQNRTKSHEGKFVKQKKKECTDSAEEIVQKPRTDDKNALSKLERDLNKKVTDEQPDLKLDRTRIPNFEQHLRERDSLHLFDLLPHHSKLQFEVCPGPEKGRISRKLFVGTHSKHGVPIFAYAPGSVGSKPQELKFGIQIPGEDVSFIICHEVLMQDIIDPFNRLYVKSNISASALQGVSTVIRLYFCMRGYLKESNMKICHKKLKRTLQLAADRPTKTQVSPPTSRISARKRAADTEYPIRRRDGTGKIKIVSGTNVPDGFEEGDIQSALRESHDLNDDSDDDIEMQDSDLDTHFQADSDGNPTERIIPATESSISSGSRRSSIISEIDLEEITIDLSSDDGFDSTLEAKIENCRDAVEQNRVYSKQIEKNYDKAERIGEKIAFIELQEKKLRALREELQAKKRGVQRKAEELATLRHESYKPFDKAVRKLAWEQFNQTSDYI</sequence>
<dbReference type="EMBL" id="JAGMWT010000015">
    <property type="protein sequence ID" value="KAH7116200.1"/>
    <property type="molecule type" value="Genomic_DNA"/>
</dbReference>
<dbReference type="AlphaFoldDB" id="A0A9P9DBA5"/>
<feature type="region of interest" description="Disordered" evidence="2">
    <location>
        <begin position="174"/>
        <end position="259"/>
    </location>
</feature>
<feature type="region of interest" description="Disordered" evidence="2">
    <location>
        <begin position="448"/>
        <end position="469"/>
    </location>
</feature>
<keyword evidence="1" id="KW-0175">Coiled coil</keyword>
<feature type="coiled-coil region" evidence="1">
    <location>
        <begin position="617"/>
        <end position="651"/>
    </location>
</feature>
<protein>
    <submittedName>
        <fullName evidence="3">Uncharacterized protein</fullName>
    </submittedName>
</protein>
<evidence type="ECO:0000256" key="2">
    <source>
        <dbReference type="SAM" id="MobiDB-lite"/>
    </source>
</evidence>
<keyword evidence="4" id="KW-1185">Reference proteome</keyword>